<evidence type="ECO:0000313" key="2">
    <source>
        <dbReference type="Proteomes" id="UP000034637"/>
    </source>
</evidence>
<dbReference type="Proteomes" id="UP000034637">
    <property type="component" value="Unassembled WGS sequence"/>
</dbReference>
<sequence>MAYISKTYALINKKDKRHLQEG</sequence>
<comment type="caution">
    <text evidence="1">The sequence shown here is derived from an EMBL/GenBank/DDBJ whole genome shotgun (WGS) entry which is preliminary data.</text>
</comment>
<reference evidence="1 2" key="1">
    <citation type="journal article" date="2015" name="Nature">
        <title>rRNA introns, odd ribosomes, and small enigmatic genomes across a large radiation of phyla.</title>
        <authorList>
            <person name="Brown C.T."/>
            <person name="Hug L.A."/>
            <person name="Thomas B.C."/>
            <person name="Sharon I."/>
            <person name="Castelle C.J."/>
            <person name="Singh A."/>
            <person name="Wilkins M.J."/>
            <person name="Williams K.H."/>
            <person name="Banfield J.F."/>
        </authorList>
    </citation>
    <scope>NUCLEOTIDE SEQUENCE [LARGE SCALE GENOMIC DNA]</scope>
</reference>
<organism evidence="1 2">
    <name type="scientific">Candidatus Amesbacteria bacterium GW2011_GWA1_48_9</name>
    <dbReference type="NCBI Taxonomy" id="1618355"/>
    <lineage>
        <taxon>Bacteria</taxon>
        <taxon>Candidatus Amesiibacteriota</taxon>
    </lineage>
</organism>
<gene>
    <name evidence="1" type="ORF">UY33_C0037G0001</name>
</gene>
<protein>
    <submittedName>
        <fullName evidence="1">Uncharacterized protein</fullName>
    </submittedName>
</protein>
<name>A0A0G1XXQ5_9BACT</name>
<dbReference type="EMBL" id="LCPP01000037">
    <property type="protein sequence ID" value="KKU99070.1"/>
    <property type="molecule type" value="Genomic_DNA"/>
</dbReference>
<accession>A0A0G1XXQ5</accession>
<dbReference type="AlphaFoldDB" id="A0A0G1XXQ5"/>
<feature type="non-terminal residue" evidence="1">
    <location>
        <position position="22"/>
    </location>
</feature>
<evidence type="ECO:0000313" key="1">
    <source>
        <dbReference type="EMBL" id="KKU99070.1"/>
    </source>
</evidence>
<proteinExistence type="predicted"/>